<feature type="transmembrane region" description="Helical" evidence="2">
    <location>
        <begin position="99"/>
        <end position="119"/>
    </location>
</feature>
<evidence type="ECO:0008006" key="5">
    <source>
        <dbReference type="Google" id="ProtNLM"/>
    </source>
</evidence>
<name>A0ABP9BHL0_9MICC</name>
<evidence type="ECO:0000256" key="2">
    <source>
        <dbReference type="SAM" id="Phobius"/>
    </source>
</evidence>
<evidence type="ECO:0000313" key="3">
    <source>
        <dbReference type="EMBL" id="GAA4794481.1"/>
    </source>
</evidence>
<dbReference type="InterPro" id="IPR019051">
    <property type="entry name" value="Trp_biosyn_TM_oprn/chp"/>
</dbReference>
<keyword evidence="2" id="KW-0472">Membrane</keyword>
<feature type="region of interest" description="Disordered" evidence="1">
    <location>
        <begin position="1"/>
        <end position="21"/>
    </location>
</feature>
<feature type="transmembrane region" description="Helical" evidence="2">
    <location>
        <begin position="71"/>
        <end position="92"/>
    </location>
</feature>
<evidence type="ECO:0000256" key="1">
    <source>
        <dbReference type="SAM" id="MobiDB-lite"/>
    </source>
</evidence>
<reference evidence="4" key="1">
    <citation type="journal article" date="2019" name="Int. J. Syst. Evol. Microbiol.">
        <title>The Global Catalogue of Microorganisms (GCM) 10K type strain sequencing project: providing services to taxonomists for standard genome sequencing and annotation.</title>
        <authorList>
            <consortium name="The Broad Institute Genomics Platform"/>
            <consortium name="The Broad Institute Genome Sequencing Center for Infectious Disease"/>
            <person name="Wu L."/>
            <person name="Ma J."/>
        </authorList>
    </citation>
    <scope>NUCLEOTIDE SEQUENCE [LARGE SCALE GENOMIC DNA]</scope>
    <source>
        <strain evidence="4">JCM 18541</strain>
    </source>
</reference>
<feature type="transmembrane region" description="Helical" evidence="2">
    <location>
        <begin position="150"/>
        <end position="175"/>
    </location>
</feature>
<proteinExistence type="predicted"/>
<sequence length="213" mass="21967">MSTAPDSSQKVTASVRSDVDKKPNFSTPGRVMGASLLAAGLAFASTLPIWIRAEVTTVLETTTLEISGADAASAVSALALVALAAAIAVRFTGPKLKKIVSALMVLVGLGIAVSAVGVYRNPQAAAATDVSAATGTTAAANSYLVTIMPWLAVVGGLLVIACGVWTFFASSHWVVGRKYDRASARAQRISTVDEVDDIDAWDSLSEGQDPTDR</sequence>
<dbReference type="RefSeq" id="WP_345445530.1">
    <property type="nucleotide sequence ID" value="NZ_BAABKP010000001.1"/>
</dbReference>
<dbReference type="Pfam" id="PF09534">
    <property type="entry name" value="Trp_oprn_chp"/>
    <property type="match status" value="1"/>
</dbReference>
<organism evidence="3 4">
    <name type="scientific">Rothia endophytica</name>
    <dbReference type="NCBI Taxonomy" id="1324766"/>
    <lineage>
        <taxon>Bacteria</taxon>
        <taxon>Bacillati</taxon>
        <taxon>Actinomycetota</taxon>
        <taxon>Actinomycetes</taxon>
        <taxon>Micrococcales</taxon>
        <taxon>Micrococcaceae</taxon>
        <taxon>Rothia</taxon>
    </lineage>
</organism>
<comment type="caution">
    <text evidence="3">The sequence shown here is derived from an EMBL/GenBank/DDBJ whole genome shotgun (WGS) entry which is preliminary data.</text>
</comment>
<keyword evidence="2" id="KW-0812">Transmembrane</keyword>
<gene>
    <name evidence="3" type="ORF">GCM10023352_11690</name>
</gene>
<evidence type="ECO:0000313" key="4">
    <source>
        <dbReference type="Proteomes" id="UP001500187"/>
    </source>
</evidence>
<keyword evidence="4" id="KW-1185">Reference proteome</keyword>
<protein>
    <recommendedName>
        <fullName evidence="5">Trp biosynthesis-associated membrane protein</fullName>
    </recommendedName>
</protein>
<dbReference type="Proteomes" id="UP001500187">
    <property type="component" value="Unassembled WGS sequence"/>
</dbReference>
<feature type="transmembrane region" description="Helical" evidence="2">
    <location>
        <begin position="31"/>
        <end position="51"/>
    </location>
</feature>
<keyword evidence="2" id="KW-1133">Transmembrane helix</keyword>
<feature type="compositionally biased region" description="Polar residues" evidence="1">
    <location>
        <begin position="1"/>
        <end position="15"/>
    </location>
</feature>
<accession>A0ABP9BHL0</accession>
<dbReference type="EMBL" id="BAABKP010000001">
    <property type="protein sequence ID" value="GAA4794481.1"/>
    <property type="molecule type" value="Genomic_DNA"/>
</dbReference>